<accession>A0AAV1QC02</accession>
<proteinExistence type="predicted"/>
<dbReference type="AlphaFoldDB" id="A0AAV1QC02"/>
<dbReference type="EMBL" id="CAWUFR010000645">
    <property type="protein sequence ID" value="CAK6980116.1"/>
    <property type="molecule type" value="Genomic_DNA"/>
</dbReference>
<keyword evidence="2" id="KW-1185">Reference proteome</keyword>
<organism evidence="1 2">
    <name type="scientific">Scomber scombrus</name>
    <name type="common">Atlantic mackerel</name>
    <name type="synonym">Scomber vernalis</name>
    <dbReference type="NCBI Taxonomy" id="13677"/>
    <lineage>
        <taxon>Eukaryota</taxon>
        <taxon>Metazoa</taxon>
        <taxon>Chordata</taxon>
        <taxon>Craniata</taxon>
        <taxon>Vertebrata</taxon>
        <taxon>Euteleostomi</taxon>
        <taxon>Actinopterygii</taxon>
        <taxon>Neopterygii</taxon>
        <taxon>Teleostei</taxon>
        <taxon>Neoteleostei</taxon>
        <taxon>Acanthomorphata</taxon>
        <taxon>Pelagiaria</taxon>
        <taxon>Scombriformes</taxon>
        <taxon>Scombridae</taxon>
        <taxon>Scomber</taxon>
    </lineage>
</organism>
<reference evidence="1 2" key="1">
    <citation type="submission" date="2024-01" db="EMBL/GenBank/DDBJ databases">
        <authorList>
            <person name="Alioto T."/>
            <person name="Alioto T."/>
            <person name="Gomez Garrido J."/>
        </authorList>
    </citation>
    <scope>NUCLEOTIDE SEQUENCE [LARGE SCALE GENOMIC DNA]</scope>
</reference>
<comment type="caution">
    <text evidence="1">The sequence shown here is derived from an EMBL/GenBank/DDBJ whole genome shotgun (WGS) entry which is preliminary data.</text>
</comment>
<sequence>MSFGMWPLAETCRSRRLKKQPRRMKCVPAVPQLEEHQCAFQASAAAKNTALLVSSVLKIAVEPLMHPELATELGNAASAALTLCACSAVCMARQAAWVTMLVLSVVYENRPPVSMSEDHVYQSLDAADMDPDQTYSTLTETANM</sequence>
<evidence type="ECO:0000313" key="2">
    <source>
        <dbReference type="Proteomes" id="UP001314229"/>
    </source>
</evidence>
<evidence type="ECO:0000313" key="1">
    <source>
        <dbReference type="EMBL" id="CAK6980116.1"/>
    </source>
</evidence>
<gene>
    <name evidence="1" type="ORF">FSCOSCO3_A000262</name>
</gene>
<protein>
    <submittedName>
        <fullName evidence="1">Uncharacterized protein</fullName>
    </submittedName>
</protein>
<dbReference type="Proteomes" id="UP001314229">
    <property type="component" value="Unassembled WGS sequence"/>
</dbReference>
<name>A0AAV1QC02_SCOSC</name>